<dbReference type="RefSeq" id="WP_190577272.1">
    <property type="nucleotide sequence ID" value="NZ_CAWPQU010000067.1"/>
</dbReference>
<evidence type="ECO:0000313" key="3">
    <source>
        <dbReference type="Proteomes" id="UP000618445"/>
    </source>
</evidence>
<sequence>MTEDPSRSSLVDLDTDKLIALSERWINEPQKKNKLKSKLDIIRTLESGIRSLIASGYTCEEVSNKLTSELHISISGATVQRYLQKIDVENKKAAAKAKRDATKAAKASGAPTLSILPSEPAKFSDDYPSSPPINQNVIGLTKDIQPTTTRINSDLKQTNQAESRNPKSIVPKSVPVDDDDDDDDYLAQQKILKHYNRY</sequence>
<feature type="compositionally biased region" description="Polar residues" evidence="1">
    <location>
        <begin position="152"/>
        <end position="163"/>
    </location>
</feature>
<name>A0ABR8C702_9CYAN</name>
<keyword evidence="3" id="KW-1185">Reference proteome</keyword>
<proteinExistence type="predicted"/>
<evidence type="ECO:0000313" key="2">
    <source>
        <dbReference type="EMBL" id="MBD2316449.1"/>
    </source>
</evidence>
<accession>A0ABR8C702</accession>
<protein>
    <submittedName>
        <fullName evidence="2">Uncharacterized protein</fullName>
    </submittedName>
</protein>
<feature type="region of interest" description="Disordered" evidence="1">
    <location>
        <begin position="103"/>
        <end position="129"/>
    </location>
</feature>
<feature type="region of interest" description="Disordered" evidence="1">
    <location>
        <begin position="152"/>
        <end position="183"/>
    </location>
</feature>
<dbReference type="Proteomes" id="UP000618445">
    <property type="component" value="Unassembled WGS sequence"/>
</dbReference>
<organism evidence="2 3">
    <name type="scientific">Phormidium tenue FACHB-1050</name>
    <dbReference type="NCBI Taxonomy" id="2692857"/>
    <lineage>
        <taxon>Bacteria</taxon>
        <taxon>Bacillati</taxon>
        <taxon>Cyanobacteriota</taxon>
        <taxon>Cyanophyceae</taxon>
        <taxon>Oscillatoriophycideae</taxon>
        <taxon>Oscillatoriales</taxon>
        <taxon>Oscillatoriaceae</taxon>
        <taxon>Phormidium</taxon>
    </lineage>
</organism>
<dbReference type="EMBL" id="JACJQY010000007">
    <property type="protein sequence ID" value="MBD2316449.1"/>
    <property type="molecule type" value="Genomic_DNA"/>
</dbReference>
<reference evidence="2 3" key="1">
    <citation type="journal article" date="2020" name="ISME J.">
        <title>Comparative genomics reveals insights into cyanobacterial evolution and habitat adaptation.</title>
        <authorList>
            <person name="Chen M.Y."/>
            <person name="Teng W.K."/>
            <person name="Zhao L."/>
            <person name="Hu C.X."/>
            <person name="Zhou Y.K."/>
            <person name="Han B.P."/>
            <person name="Song L.R."/>
            <person name="Shu W.S."/>
        </authorList>
    </citation>
    <scope>NUCLEOTIDE SEQUENCE [LARGE SCALE GENOMIC DNA]</scope>
    <source>
        <strain evidence="2 3">FACHB-1050</strain>
    </source>
</reference>
<evidence type="ECO:0000256" key="1">
    <source>
        <dbReference type="SAM" id="MobiDB-lite"/>
    </source>
</evidence>
<comment type="caution">
    <text evidence="2">The sequence shown here is derived from an EMBL/GenBank/DDBJ whole genome shotgun (WGS) entry which is preliminary data.</text>
</comment>
<gene>
    <name evidence="2" type="ORF">H6G05_06260</name>
</gene>